<protein>
    <submittedName>
        <fullName evidence="1">Uncharacterized protein</fullName>
    </submittedName>
</protein>
<name>A0A0H5DN43_9BACT</name>
<organism evidence="1 2">
    <name type="scientific">Estrella lausannensis</name>
    <dbReference type="NCBI Taxonomy" id="483423"/>
    <lineage>
        <taxon>Bacteria</taxon>
        <taxon>Pseudomonadati</taxon>
        <taxon>Chlamydiota</taxon>
        <taxon>Chlamydiia</taxon>
        <taxon>Parachlamydiales</taxon>
        <taxon>Candidatus Criblamydiaceae</taxon>
        <taxon>Estrella</taxon>
    </lineage>
</organism>
<keyword evidence="2" id="KW-1185">Reference proteome</keyword>
<sequence length="1453" mass="166057">MRTEHSPIFSNFQRQVFESTVKNPPSTKIGQFFSRVKLFFGAISAAFSLKNASLPSHIRMQEKTQRAEDIQSLFKAAMHPETCITSKELSCLKAETKAEEWFNAQLSATDYKTFKGLSVFLKDNRGSRGVVDRIAQEIETEGGFPLSKDEIKAIVYRGAEKVAREVYLMDDETLNAMRGTRETKKMNELEEMHQSFVTRTIPSFSCPANLLEQSELQQMQKLIPKHIAALEKTKKNPEGLAEKKRELEVINAILSDWDNRRDVEGQVTVASKKQHVANISEAKVEALEFARDELQVSLKNEKSPAKKKEIAANLREIKGILEAKKSYAGVMKAYQKNMHHALTKVSPQYVDLKALSAIPPNSDNKEIIVRAWSRVLERNLAISQKSTNPQVQIVSENKYLEAQQRLQILAQKKPGGELFQAILEKHGIAPVGVDGTEGKPPVSSTQNYLKLVDQQRAEALTKRGAAAQLSPQDVKNLRLLSKMLRWGRLENHDKMNQVSDKEKKDLEKFLFSALNNKNMNEKILAVSKNSIPLGIDEEAVEFIKSFTYKSKYHTQFVRITKKAENVADHLDRLSELPDNKKLSLRDYGVLKQAADLAGSFEGLEKAGLLREGSYLKLLGDYTTKAKDTIEEINEQTQLQMNDLGTYKSGDIAAWHSYKWQQFLVKKPTHEVELMRQWITDIGHGSFIYRSKPDEDGVSKTMQSHIYGTYENETLDSQQIAFSEIWRLDLSKLTDNSSPVYKLLEKVYASKGLDAKEEIQKMYEDVTREIHEDRKENLQDMENEEARRFAAGWADYGFRGGHKRKAPRSDNFSKVHDQFVNGPKTPGEKKWVICSEFVTKATIASLIETDKQLVQVIQDYLKENADDPIVKSMAEEILNANEKDGLHLIDLPYDKSERLKRVHPGRMVQLLHDKNCITKVDPPPVIKGIFTDETFNSGLKTKDLTMQQNTAERYIRGGNFKKGLAMLDKMAKAGAPESYYASTFAQFGLKPGDWSAIAKQKTNIKDPFFNSNIHFTQLEVDALRIIGKVDTDYSGKTKLTTEEKQTLMRFYAHIAQNEQFNKKIGEFARVQGKHDPQMKMFNSNAFRHMREFSFKTRQLDKLEEIAPRFNKVWEAVQNKKEDDLKDHEKITLHDYRMIDSFSNMDSFLSWAERRGLTENNFLGRMKSQVDSLDEGMKVINARFKEEVTYDTGDIILDVMEKAEFYDSKPFDPFNKVDWLLKVQKGLIGHKFQHAALAIKKEGNIEMAEMDVSYQKPIVEVGRLCIANVYRLDMGKMMTKRGLAHMRNREKNMGGTSIDAIDKKVALHVEDRFKTILAEVMNDEELFKELSNSAFRQVTTVLKATTKSTPNDLSQLGFESPQEIICTEFVARVYGHVIHRVNEEMQAEIKKNLMENKGLTKQHAETLSKKIQVLENPVQNANLPAIHGDRLYNLFEQYIHEVEPPDFIKKIQVSV</sequence>
<dbReference type="RefSeq" id="WP_098037350.1">
    <property type="nucleotide sequence ID" value="NZ_CWGJ01000001.1"/>
</dbReference>
<dbReference type="Proteomes" id="UP000220251">
    <property type="component" value="Unassembled WGS sequence"/>
</dbReference>
<proteinExistence type="predicted"/>
<reference evidence="2" key="1">
    <citation type="submission" date="2015-06" db="EMBL/GenBank/DDBJ databases">
        <authorList>
            <person name="Bertelli C."/>
        </authorList>
    </citation>
    <scope>NUCLEOTIDE SEQUENCE [LARGE SCALE GENOMIC DNA]</scope>
    <source>
        <strain evidence="2">CRIB-30</strain>
    </source>
</reference>
<dbReference type="EMBL" id="CWGJ01000001">
    <property type="protein sequence ID" value="CRX37497.1"/>
    <property type="molecule type" value="Genomic_DNA"/>
</dbReference>
<evidence type="ECO:0000313" key="1">
    <source>
        <dbReference type="EMBL" id="CRX37497.1"/>
    </source>
</evidence>
<accession>A0A0H5DN43</accession>
<gene>
    <name evidence="1" type="ORF">ELAC_0135</name>
</gene>
<dbReference type="OrthoDB" id="9554394at2"/>
<evidence type="ECO:0000313" key="2">
    <source>
        <dbReference type="Proteomes" id="UP000220251"/>
    </source>
</evidence>